<dbReference type="Gene3D" id="3.90.1200.10">
    <property type="match status" value="1"/>
</dbReference>
<dbReference type="InterPro" id="IPR050249">
    <property type="entry name" value="Pseudomonas-type_ThrB"/>
</dbReference>
<comment type="caution">
    <text evidence="9">The sequence shown here is derived from an EMBL/GenBank/DDBJ whole genome shotgun (WGS) entry which is preliminary data.</text>
</comment>
<dbReference type="PANTHER" id="PTHR21064:SF6">
    <property type="entry name" value="AMINOGLYCOSIDE PHOSPHOTRANSFERASE DOMAIN-CONTAINING PROTEIN"/>
    <property type="match status" value="1"/>
</dbReference>
<dbReference type="InterPro" id="IPR002575">
    <property type="entry name" value="Aminoglycoside_PTrfase"/>
</dbReference>
<evidence type="ECO:0000313" key="9">
    <source>
        <dbReference type="EMBL" id="PZP54528.1"/>
    </source>
</evidence>
<dbReference type="EMBL" id="QFOT01000129">
    <property type="protein sequence ID" value="PZP54528.1"/>
    <property type="molecule type" value="Genomic_DNA"/>
</dbReference>
<proteinExistence type="inferred from homology"/>
<dbReference type="CDD" id="cd05153">
    <property type="entry name" value="HomoserineK_II"/>
    <property type="match status" value="1"/>
</dbReference>
<feature type="domain" description="Aminoglycoside phosphotransferase" evidence="8">
    <location>
        <begin position="27"/>
        <end position="253"/>
    </location>
</feature>
<evidence type="ECO:0000256" key="7">
    <source>
        <dbReference type="ARBA" id="ARBA00038240"/>
    </source>
</evidence>
<keyword evidence="5 9" id="KW-0418">Kinase</keyword>
<keyword evidence="4" id="KW-0547">Nucleotide-binding</keyword>
<keyword evidence="3" id="KW-0791">Threonine biosynthesis</keyword>
<organism evidence="9 10">
    <name type="scientific">Micavibrio aeruginosavorus</name>
    <dbReference type="NCBI Taxonomy" id="349221"/>
    <lineage>
        <taxon>Bacteria</taxon>
        <taxon>Pseudomonadati</taxon>
        <taxon>Bdellovibrionota</taxon>
        <taxon>Bdellovibrionia</taxon>
        <taxon>Bdellovibrionales</taxon>
        <taxon>Pseudobdellovibrionaceae</taxon>
        <taxon>Micavibrio</taxon>
    </lineage>
</organism>
<gene>
    <name evidence="9" type="ORF">DI586_09605</name>
</gene>
<dbReference type="NCBIfam" id="TIGR00938">
    <property type="entry name" value="thrB_alt"/>
    <property type="match status" value="1"/>
</dbReference>
<name>A0A2W5FGV7_9BACT</name>
<evidence type="ECO:0000313" key="10">
    <source>
        <dbReference type="Proteomes" id="UP000249739"/>
    </source>
</evidence>
<dbReference type="Proteomes" id="UP000249739">
    <property type="component" value="Unassembled WGS sequence"/>
</dbReference>
<dbReference type="GO" id="GO:0004413">
    <property type="term" value="F:homoserine kinase activity"/>
    <property type="evidence" value="ECO:0007669"/>
    <property type="project" value="InterPro"/>
</dbReference>
<dbReference type="Gene3D" id="3.30.200.20">
    <property type="entry name" value="Phosphorylase Kinase, domain 1"/>
    <property type="match status" value="1"/>
</dbReference>
<evidence type="ECO:0000256" key="5">
    <source>
        <dbReference type="ARBA" id="ARBA00022777"/>
    </source>
</evidence>
<evidence type="ECO:0000256" key="4">
    <source>
        <dbReference type="ARBA" id="ARBA00022741"/>
    </source>
</evidence>
<evidence type="ECO:0000256" key="6">
    <source>
        <dbReference type="ARBA" id="ARBA00022840"/>
    </source>
</evidence>
<keyword evidence="1" id="KW-0028">Amino-acid biosynthesis</keyword>
<evidence type="ECO:0000256" key="1">
    <source>
        <dbReference type="ARBA" id="ARBA00022605"/>
    </source>
</evidence>
<dbReference type="AlphaFoldDB" id="A0A2W5FGV7"/>
<comment type="similarity">
    <text evidence="7">Belongs to the pseudomonas-type ThrB family.</text>
</comment>
<evidence type="ECO:0000256" key="3">
    <source>
        <dbReference type="ARBA" id="ARBA00022697"/>
    </source>
</evidence>
<dbReference type="GO" id="GO:0009088">
    <property type="term" value="P:threonine biosynthetic process"/>
    <property type="evidence" value="ECO:0007669"/>
    <property type="project" value="UniProtKB-KW"/>
</dbReference>
<keyword evidence="6" id="KW-0067">ATP-binding</keyword>
<dbReference type="HAMAP" id="MF_00301">
    <property type="entry name" value="Homoser_kinase_2"/>
    <property type="match status" value="1"/>
</dbReference>
<accession>A0A2W5FGV7</accession>
<dbReference type="SUPFAM" id="SSF56112">
    <property type="entry name" value="Protein kinase-like (PK-like)"/>
    <property type="match status" value="1"/>
</dbReference>
<dbReference type="InterPro" id="IPR005280">
    <property type="entry name" value="Homoserine_kinase_II"/>
</dbReference>
<evidence type="ECO:0000256" key="2">
    <source>
        <dbReference type="ARBA" id="ARBA00022679"/>
    </source>
</evidence>
<evidence type="ECO:0000259" key="8">
    <source>
        <dbReference type="Pfam" id="PF01636"/>
    </source>
</evidence>
<dbReference type="NCBIfam" id="NF003558">
    <property type="entry name" value="PRK05231.1"/>
    <property type="match status" value="1"/>
</dbReference>
<sequence length="278" mass="31662">MAVYTKLSTEEIQELLNRYDIGALVDYEGIVQGVENSNYKIQTDKDKFILTIFEARTNEADLPFFFDFMAHLHGHGIYCPFVIEDKNKNRIQKINSKSAALFSFLDGNNIAASDITLEKCFQMGGLLAQMHIYALSFPQVRNNSMSLLAWKEIYSKIEGKTIHGPLIEDELVLAQQTLSLNLPKAVCHLDAFPDNIFEHDEKICGVIDFYFSAYDLMAYDLAITLNAWCFENGEVNSQKINNLLQGYEALRPLQITEKEAFQNLGRAAALRILMTREH</sequence>
<dbReference type="PANTHER" id="PTHR21064">
    <property type="entry name" value="AMINOGLYCOSIDE PHOSPHOTRANSFERASE DOMAIN-CONTAINING PROTEIN-RELATED"/>
    <property type="match status" value="1"/>
</dbReference>
<dbReference type="Pfam" id="PF01636">
    <property type="entry name" value="APH"/>
    <property type="match status" value="1"/>
</dbReference>
<keyword evidence="2" id="KW-0808">Transferase</keyword>
<reference evidence="9 10" key="1">
    <citation type="submission" date="2017-08" db="EMBL/GenBank/DDBJ databases">
        <title>Infants hospitalized years apart are colonized by the same room-sourced microbial strains.</title>
        <authorList>
            <person name="Brooks B."/>
            <person name="Olm M.R."/>
            <person name="Firek B.A."/>
            <person name="Baker R."/>
            <person name="Thomas B.C."/>
            <person name="Morowitz M.J."/>
            <person name="Banfield J.F."/>
        </authorList>
    </citation>
    <scope>NUCLEOTIDE SEQUENCE [LARGE SCALE GENOMIC DNA]</scope>
    <source>
        <strain evidence="9">S2_006_000_R2_64</strain>
    </source>
</reference>
<protein>
    <submittedName>
        <fullName evidence="9">Homoserine kinase</fullName>
    </submittedName>
</protein>
<feature type="non-terminal residue" evidence="9">
    <location>
        <position position="278"/>
    </location>
</feature>
<dbReference type="InterPro" id="IPR011009">
    <property type="entry name" value="Kinase-like_dom_sf"/>
</dbReference>
<dbReference type="GO" id="GO:0005524">
    <property type="term" value="F:ATP binding"/>
    <property type="evidence" value="ECO:0007669"/>
    <property type="project" value="UniProtKB-KW"/>
</dbReference>